<gene>
    <name evidence="2" type="ORF">ACFQE0_10395</name>
</gene>
<evidence type="ECO:0000256" key="1">
    <source>
        <dbReference type="SAM" id="MobiDB-lite"/>
    </source>
</evidence>
<dbReference type="Proteomes" id="UP001596292">
    <property type="component" value="Unassembled WGS sequence"/>
</dbReference>
<proteinExistence type="predicted"/>
<sequence>MRLDRTPARLGHRPAMHPDPDFPLSPADVRPMRADVHELARARQAISALAHPDTRPIVDTAMGTLHAALSGGGLQVSKIPGLQSAIRKHVRQAWMDGIVAPLARSRHPADRAVLDAIPKDFALRAHAEVLAALERIARWVPEDADGTRAQLGRAFEYLRMLPLILQALADLEGLAPGATRTGRPASGPGSSALADAAALVQRRLKAALSPGLPSLIGDLADLVHRGPAAAADVPALRWTAAALLAPPARGTRTSDRGGPQWRRSLAGALSRDLIDEALAPAAGRLLRRHAGLEIGDARYARGEGHGGRLDLALSRAGVRLLLAVRFDVAAGRFEQSSAVVSSDGAPTTLAPEDADALLDASIPDELNTPAHRAMRRLSRLDGASLLPMQVNGTGEPRSLRRPFTRWMPGCWRSLSAPPTRRGAPSGSTRSATSCWRRAWSRSASSGTTGRPVGACSAPPFNPPVGQARDDQVRDVPAGSPAGSGALSTAMPLGQCEGRATRRPARASSMKCGIRLRLGADADQNTETDICYGGLCSNECFVDLKIHERGRRVCGCPRVRRRPPAVGDTRHSAGG</sequence>
<evidence type="ECO:0000313" key="2">
    <source>
        <dbReference type="EMBL" id="MFC6789990.1"/>
    </source>
</evidence>
<evidence type="ECO:0000313" key="3">
    <source>
        <dbReference type="Proteomes" id="UP001596292"/>
    </source>
</evidence>
<feature type="region of interest" description="Disordered" evidence="1">
    <location>
        <begin position="413"/>
        <end position="501"/>
    </location>
</feature>
<evidence type="ECO:0008006" key="4">
    <source>
        <dbReference type="Google" id="ProtNLM"/>
    </source>
</evidence>
<comment type="caution">
    <text evidence="2">The sequence shown here is derived from an EMBL/GenBank/DDBJ whole genome shotgun (WGS) entry which is preliminary data.</text>
</comment>
<dbReference type="EMBL" id="JBHSWN010000001">
    <property type="protein sequence ID" value="MFC6789990.1"/>
    <property type="molecule type" value="Genomic_DNA"/>
</dbReference>
<reference evidence="3" key="1">
    <citation type="journal article" date="2019" name="Int. J. Syst. Evol. Microbiol.">
        <title>The Global Catalogue of Microorganisms (GCM) 10K type strain sequencing project: providing services to taxonomists for standard genome sequencing and annotation.</title>
        <authorList>
            <consortium name="The Broad Institute Genomics Platform"/>
            <consortium name="The Broad Institute Genome Sequencing Center for Infectious Disease"/>
            <person name="Wu L."/>
            <person name="Ma J."/>
        </authorList>
    </citation>
    <scope>NUCLEOTIDE SEQUENCE [LARGE SCALE GENOMIC DNA]</scope>
    <source>
        <strain evidence="3">CCUG 48316</strain>
    </source>
</reference>
<protein>
    <recommendedName>
        <fullName evidence="4">DUF2357 domain-containing protein</fullName>
    </recommendedName>
</protein>
<feature type="region of interest" description="Disordered" evidence="1">
    <location>
        <begin position="1"/>
        <end position="23"/>
    </location>
</feature>
<accession>A0ABW2BK79</accession>
<dbReference type="RefSeq" id="WP_378969337.1">
    <property type="nucleotide sequence ID" value="NZ_JBHSWN010000001.1"/>
</dbReference>
<name>A0ABW2BK79_9HYPH</name>
<organism evidence="2 3">
    <name type="scientific">Methylobacterium komagatae</name>
    <dbReference type="NCBI Taxonomy" id="374425"/>
    <lineage>
        <taxon>Bacteria</taxon>
        <taxon>Pseudomonadati</taxon>
        <taxon>Pseudomonadota</taxon>
        <taxon>Alphaproteobacteria</taxon>
        <taxon>Hyphomicrobiales</taxon>
        <taxon>Methylobacteriaceae</taxon>
        <taxon>Methylobacterium</taxon>
    </lineage>
</organism>
<feature type="compositionally biased region" description="Low complexity" evidence="1">
    <location>
        <begin position="429"/>
        <end position="450"/>
    </location>
</feature>
<keyword evidence="3" id="KW-1185">Reference proteome</keyword>